<dbReference type="OrthoDB" id="536881at2759"/>
<organism evidence="2 3">
    <name type="scientific">Trichoderma guizhouense</name>
    <dbReference type="NCBI Taxonomy" id="1491466"/>
    <lineage>
        <taxon>Eukaryota</taxon>
        <taxon>Fungi</taxon>
        <taxon>Dikarya</taxon>
        <taxon>Ascomycota</taxon>
        <taxon>Pezizomycotina</taxon>
        <taxon>Sordariomycetes</taxon>
        <taxon>Hypocreomycetidae</taxon>
        <taxon>Hypocreales</taxon>
        <taxon>Hypocreaceae</taxon>
        <taxon>Trichoderma</taxon>
    </lineage>
</organism>
<protein>
    <submittedName>
        <fullName evidence="2">Uncharacterized protein</fullName>
    </submittedName>
</protein>
<keyword evidence="1" id="KW-0732">Signal</keyword>
<evidence type="ECO:0000313" key="3">
    <source>
        <dbReference type="Proteomes" id="UP000191004"/>
    </source>
</evidence>
<name>A0A1T3CSG8_9HYPO</name>
<reference evidence="2 3" key="1">
    <citation type="submission" date="2016-04" db="EMBL/GenBank/DDBJ databases">
        <title>Multiple horizontal gene transfer events from other fungi enriched the ability of the initially mycotrophic fungus Trichoderma (Ascomycota) to feed on dead plant biomass.</title>
        <authorList>
            <person name="Atanasova L."/>
            <person name="Chenthamara K."/>
            <person name="Zhang J."/>
            <person name="Grujic M."/>
            <person name="Henrissat B."/>
            <person name="Kuo A."/>
            <person name="Aertz A."/>
            <person name="Salamov A."/>
            <person name="Lipzen A."/>
            <person name="Labutti K."/>
            <person name="Barry K."/>
            <person name="Miao Y."/>
            <person name="Rahimi M.J."/>
            <person name="Shen Q."/>
            <person name="Grigoriev I.V."/>
            <person name="Kubicek C.P."/>
            <person name="Druzhinina I.S."/>
        </authorList>
    </citation>
    <scope>NUCLEOTIDE SEQUENCE [LARGE SCALE GENOMIC DNA]</scope>
    <source>
        <strain evidence="2 3">NJAU 4742</strain>
    </source>
</reference>
<comment type="caution">
    <text evidence="2">The sequence shown here is derived from an EMBL/GenBank/DDBJ whole genome shotgun (WGS) entry which is preliminary data.</text>
</comment>
<dbReference type="EMBL" id="LVVK01000007">
    <property type="protein sequence ID" value="OPB44031.1"/>
    <property type="molecule type" value="Genomic_DNA"/>
</dbReference>
<gene>
    <name evidence="2" type="ORF">A0O28_0023490</name>
</gene>
<dbReference type="AlphaFoldDB" id="A0A1T3CSG8"/>
<sequence length="459" mass="50065">MRRCTVTLALCLTSSAFAAQCGNTTIHSAADADALRKACRVVDGTITIPQSLNQLENISLDGIEVVNGDLRSYNCGSISIKRRSSTNSSVVSFSSSTLTTIHGDLALDGCIPDFTNISFPNLKTIDGAFDLVNTASLAYLDITNLDSVGYFRLHAPTLVTMVHKELRNVTGAHGTKKVVVEETSLTSVDSLFRNPLDIGDSPASIGGKTLMFEDYPTQTLTNATFGFTRAGSLSIEGNGTLYVTLGGPDQTTMALTNLTFSRGTAGLIRNPQLANLTVETVTLGSYNNFTDLLLPFDNMSSLTILYEQTLTQLELPPQAVNYTNFSFTLFGCTNLNLSSQFTTDPDGTTRQTWYWPQKDINSLSLVGNIATPFFQTLFDYEGNFTNTTGRPTISNFQVEPTNKSLLSCAPFKKLSQEGVTSIISQKERQLEEIKDRPGLRFSTRSAWHSQFIFNSGRPN</sequence>
<keyword evidence="3" id="KW-1185">Reference proteome</keyword>
<dbReference type="InterPro" id="IPR036941">
    <property type="entry name" value="Rcpt_L-dom_sf"/>
</dbReference>
<feature type="chain" id="PRO_5012074834" evidence="1">
    <location>
        <begin position="19"/>
        <end position="459"/>
    </location>
</feature>
<dbReference type="Gene3D" id="3.80.20.20">
    <property type="entry name" value="Receptor L-domain"/>
    <property type="match status" value="1"/>
</dbReference>
<feature type="signal peptide" evidence="1">
    <location>
        <begin position="1"/>
        <end position="18"/>
    </location>
</feature>
<accession>A0A1T3CSG8</accession>
<dbReference type="SUPFAM" id="SSF52058">
    <property type="entry name" value="L domain-like"/>
    <property type="match status" value="1"/>
</dbReference>
<evidence type="ECO:0000256" key="1">
    <source>
        <dbReference type="SAM" id="SignalP"/>
    </source>
</evidence>
<proteinExistence type="predicted"/>
<evidence type="ECO:0000313" key="2">
    <source>
        <dbReference type="EMBL" id="OPB44031.1"/>
    </source>
</evidence>
<dbReference type="Proteomes" id="UP000191004">
    <property type="component" value="Unassembled WGS sequence"/>
</dbReference>